<feature type="transmembrane region" description="Helical" evidence="5">
    <location>
        <begin position="199"/>
        <end position="216"/>
    </location>
</feature>
<dbReference type="SUPFAM" id="SSF81321">
    <property type="entry name" value="Family A G protein-coupled receptor-like"/>
    <property type="match status" value="1"/>
</dbReference>
<feature type="transmembrane region" description="Helical" evidence="5">
    <location>
        <begin position="137"/>
        <end position="159"/>
    </location>
</feature>
<dbReference type="AlphaFoldDB" id="E3NN84"/>
<dbReference type="OrthoDB" id="5845332at2759"/>
<evidence type="ECO:0000256" key="5">
    <source>
        <dbReference type="SAM" id="Phobius"/>
    </source>
</evidence>
<dbReference type="Gene3D" id="1.20.1070.10">
    <property type="entry name" value="Rhodopsin 7-helix transmembrane proteins"/>
    <property type="match status" value="1"/>
</dbReference>
<dbReference type="PANTHER" id="PTHR47323:SF7">
    <property type="entry name" value="G-PROTEIN COUPLED RECEPTORS FAMILY 1 PROFILE DOMAIN-CONTAINING PROTEIN"/>
    <property type="match status" value="1"/>
</dbReference>
<dbReference type="HOGENOM" id="CLU_765570_0_0_1"/>
<dbReference type="STRING" id="31234.E3NN84"/>
<evidence type="ECO:0000256" key="4">
    <source>
        <dbReference type="ARBA" id="ARBA00023136"/>
    </source>
</evidence>
<organism evidence="8">
    <name type="scientific">Caenorhabditis remanei</name>
    <name type="common">Caenorhabditis vulgaris</name>
    <dbReference type="NCBI Taxonomy" id="31234"/>
    <lineage>
        <taxon>Eukaryota</taxon>
        <taxon>Metazoa</taxon>
        <taxon>Ecdysozoa</taxon>
        <taxon>Nematoda</taxon>
        <taxon>Chromadorea</taxon>
        <taxon>Rhabditida</taxon>
        <taxon>Rhabditina</taxon>
        <taxon>Rhabditomorpha</taxon>
        <taxon>Rhabditoidea</taxon>
        <taxon>Rhabditidae</taxon>
        <taxon>Peloderinae</taxon>
        <taxon>Caenorhabditis</taxon>
    </lineage>
</organism>
<dbReference type="eggNOG" id="KOG3656">
    <property type="taxonomic scope" value="Eukaryota"/>
</dbReference>
<feature type="transmembrane region" description="Helical" evidence="5">
    <location>
        <begin position="92"/>
        <end position="117"/>
    </location>
</feature>
<evidence type="ECO:0000256" key="2">
    <source>
        <dbReference type="ARBA" id="ARBA00022692"/>
    </source>
</evidence>
<feature type="transmembrane region" description="Helical" evidence="5">
    <location>
        <begin position="57"/>
        <end position="80"/>
    </location>
</feature>
<evidence type="ECO:0000313" key="8">
    <source>
        <dbReference type="Proteomes" id="UP000008281"/>
    </source>
</evidence>
<dbReference type="PANTHER" id="PTHR47323">
    <property type="entry name" value="FMRFAMIDE PEPTIDE RECEPTOR FAMILY-RELATED"/>
    <property type="match status" value="1"/>
</dbReference>
<dbReference type="CDD" id="cd14978">
    <property type="entry name" value="7tmA_FMRFamide_R-like"/>
    <property type="match status" value="1"/>
</dbReference>
<dbReference type="Proteomes" id="UP000008281">
    <property type="component" value="Unassembled WGS sequence"/>
</dbReference>
<proteinExistence type="predicted"/>
<protein>
    <recommendedName>
        <fullName evidence="6">G-protein coupled receptors family 1 profile domain-containing protein</fullName>
    </recommendedName>
</protein>
<feature type="transmembrane region" description="Helical" evidence="5">
    <location>
        <begin position="333"/>
        <end position="352"/>
    </location>
</feature>
<evidence type="ECO:0000259" key="6">
    <source>
        <dbReference type="PROSITE" id="PS50262"/>
    </source>
</evidence>
<feature type="domain" description="G-protein coupled receptors family 1 profile" evidence="6">
    <location>
        <begin position="72"/>
        <end position="352"/>
    </location>
</feature>
<reference evidence="7" key="1">
    <citation type="submission" date="2007-07" db="EMBL/GenBank/DDBJ databases">
        <title>PCAP assembly of the Caenorhabditis remanei genome.</title>
        <authorList>
            <consortium name="The Caenorhabditis remanei Sequencing Consortium"/>
            <person name="Wilson R.K."/>
        </authorList>
    </citation>
    <scope>NUCLEOTIDE SEQUENCE [LARGE SCALE GENOMIC DNA]</scope>
    <source>
        <strain evidence="7">PB4641</strain>
    </source>
</reference>
<dbReference type="InterPro" id="IPR017452">
    <property type="entry name" value="GPCR_Rhodpsn_7TM"/>
</dbReference>
<dbReference type="EMBL" id="DS269176">
    <property type="protein sequence ID" value="EFP10287.1"/>
    <property type="molecule type" value="Genomic_DNA"/>
</dbReference>
<keyword evidence="2 5" id="KW-0812">Transmembrane</keyword>
<dbReference type="PROSITE" id="PS50262">
    <property type="entry name" value="G_PROTEIN_RECEP_F1_2"/>
    <property type="match status" value="1"/>
</dbReference>
<name>E3NN84_CAERE</name>
<evidence type="ECO:0000256" key="1">
    <source>
        <dbReference type="ARBA" id="ARBA00004370"/>
    </source>
</evidence>
<keyword evidence="8" id="KW-1185">Reference proteome</keyword>
<dbReference type="InterPro" id="IPR053352">
    <property type="entry name" value="FMRFamide_rcpt"/>
</dbReference>
<evidence type="ECO:0000313" key="7">
    <source>
        <dbReference type="EMBL" id="EFP10287.1"/>
    </source>
</evidence>
<gene>
    <name evidence="7" type="ORF">CRE_30277</name>
</gene>
<sequence>MSIHLNALIHDNFEDELWNQNITALQLRHQQVDIAEFSSEAETEAEEMIQCLNSQKLLAIASFPLFIVGLALTGISVFVYTRPYQLKTTVGYLLAFLSIFEFLFLLFSMQAFSLSYIPTLNCERIDKYPKFKAYSELYIYPLTHVTKYMCVCISIMISIQQWVSVFLPAKVSKSSSNSKKKLSDFQVKIICTMKRTKRLLIFSFVFSVFLSIPRFLERKMNPHNNWPSENNTYKDNPILQAINFFDDNIFNAFIIFFVLLMINLSIIALLKWAEYGRMKMTTQTVKDRKTSIMLLAVLLAYVLTHSPSMIIEYFDKTLVNGLHKDISILRKEISNFFMCCHPLFSFADYLIFSEKYRNTVKSMFTGNSRRNSSNNPVVPV</sequence>
<dbReference type="GO" id="GO:0016020">
    <property type="term" value="C:membrane"/>
    <property type="evidence" value="ECO:0007669"/>
    <property type="project" value="UniProtKB-SubCell"/>
</dbReference>
<keyword evidence="4 5" id="KW-0472">Membrane</keyword>
<dbReference type="InParanoid" id="E3NN84"/>
<feature type="transmembrane region" description="Helical" evidence="5">
    <location>
        <begin position="291"/>
        <end position="313"/>
    </location>
</feature>
<comment type="subcellular location">
    <subcellularLocation>
        <location evidence="1">Membrane</location>
    </subcellularLocation>
</comment>
<keyword evidence="3 5" id="KW-1133">Transmembrane helix</keyword>
<accession>E3NN84</accession>
<evidence type="ECO:0000256" key="3">
    <source>
        <dbReference type="ARBA" id="ARBA00022989"/>
    </source>
</evidence>
<feature type="transmembrane region" description="Helical" evidence="5">
    <location>
        <begin position="249"/>
        <end position="270"/>
    </location>
</feature>